<dbReference type="EnsemblPlants" id="TuG1812G0300005237.01.T01">
    <property type="protein sequence ID" value="TuG1812G0300005237.01.T01.cds453567"/>
    <property type="gene ID" value="TuG1812G0300005237.01"/>
</dbReference>
<evidence type="ECO:0000256" key="1">
    <source>
        <dbReference type="SAM" id="MobiDB-lite"/>
    </source>
</evidence>
<feature type="compositionally biased region" description="Polar residues" evidence="1">
    <location>
        <begin position="115"/>
        <end position="124"/>
    </location>
</feature>
<sequence>MAFLITVRAKKKKKLKRNEHRTSERMHRGRSRFRGNVGVGASRTEREQRSLASRVDGLVHRNLGPAEVVAAAVDTIIMRAKSWKPTKPSPSASTPPIMRRQSSRLHPSASPPRMASSTPRSSSAVMRPSPSASNTLNASISSSSGPASPAAAMAATASSSSSDGSSWPSRRSTASSSRREISAGSTDRGVDARGSASSEDDEVEEDDADANDGASLREMPRLPLPSCCCCFLPRLGDGMESFRASDCMESFIFEQRKQSGGEKLLKGDECGWDCSRKDGWIDGDVWGGWRRRREA</sequence>
<reference evidence="2" key="3">
    <citation type="submission" date="2022-06" db="UniProtKB">
        <authorList>
            <consortium name="EnsemblPlants"/>
        </authorList>
    </citation>
    <scope>IDENTIFICATION</scope>
</reference>
<dbReference type="Gramene" id="TuG1812G0300005237.01.T01">
    <property type="protein sequence ID" value="TuG1812G0300005237.01.T01.cds453567"/>
    <property type="gene ID" value="TuG1812G0300005237.01"/>
</dbReference>
<name>A0A8R7U125_TRIUA</name>
<proteinExistence type="predicted"/>
<accession>A0A8R7U125</accession>
<dbReference type="AlphaFoldDB" id="A0A8R7U125"/>
<gene>
    <name evidence="2" type="primary">LOC125546060</name>
</gene>
<evidence type="ECO:0000313" key="3">
    <source>
        <dbReference type="Proteomes" id="UP000015106"/>
    </source>
</evidence>
<reference evidence="3" key="1">
    <citation type="journal article" date="2013" name="Nature">
        <title>Draft genome of the wheat A-genome progenitor Triticum urartu.</title>
        <authorList>
            <person name="Ling H.Q."/>
            <person name="Zhao S."/>
            <person name="Liu D."/>
            <person name="Wang J."/>
            <person name="Sun H."/>
            <person name="Zhang C."/>
            <person name="Fan H."/>
            <person name="Li D."/>
            <person name="Dong L."/>
            <person name="Tao Y."/>
            <person name="Gao C."/>
            <person name="Wu H."/>
            <person name="Li Y."/>
            <person name="Cui Y."/>
            <person name="Guo X."/>
            <person name="Zheng S."/>
            <person name="Wang B."/>
            <person name="Yu K."/>
            <person name="Liang Q."/>
            <person name="Yang W."/>
            <person name="Lou X."/>
            <person name="Chen J."/>
            <person name="Feng M."/>
            <person name="Jian J."/>
            <person name="Zhang X."/>
            <person name="Luo G."/>
            <person name="Jiang Y."/>
            <person name="Liu J."/>
            <person name="Wang Z."/>
            <person name="Sha Y."/>
            <person name="Zhang B."/>
            <person name="Wu H."/>
            <person name="Tang D."/>
            <person name="Shen Q."/>
            <person name="Xue P."/>
            <person name="Zou S."/>
            <person name="Wang X."/>
            <person name="Liu X."/>
            <person name="Wang F."/>
            <person name="Yang Y."/>
            <person name="An X."/>
            <person name="Dong Z."/>
            <person name="Zhang K."/>
            <person name="Zhang X."/>
            <person name="Luo M.C."/>
            <person name="Dvorak J."/>
            <person name="Tong Y."/>
            <person name="Wang J."/>
            <person name="Yang H."/>
            <person name="Li Z."/>
            <person name="Wang D."/>
            <person name="Zhang A."/>
            <person name="Wang J."/>
        </authorList>
    </citation>
    <scope>NUCLEOTIDE SEQUENCE</scope>
    <source>
        <strain evidence="3">cv. G1812</strain>
    </source>
</reference>
<reference evidence="2" key="2">
    <citation type="submission" date="2018-03" db="EMBL/GenBank/DDBJ databases">
        <title>The Triticum urartu genome reveals the dynamic nature of wheat genome evolution.</title>
        <authorList>
            <person name="Ling H."/>
            <person name="Ma B."/>
            <person name="Shi X."/>
            <person name="Liu H."/>
            <person name="Dong L."/>
            <person name="Sun H."/>
            <person name="Cao Y."/>
            <person name="Gao Q."/>
            <person name="Zheng S."/>
            <person name="Li Y."/>
            <person name="Yu Y."/>
            <person name="Du H."/>
            <person name="Qi M."/>
            <person name="Li Y."/>
            <person name="Yu H."/>
            <person name="Cui Y."/>
            <person name="Wang N."/>
            <person name="Chen C."/>
            <person name="Wu H."/>
            <person name="Zhao Y."/>
            <person name="Zhang J."/>
            <person name="Li Y."/>
            <person name="Zhou W."/>
            <person name="Zhang B."/>
            <person name="Hu W."/>
            <person name="Eijk M."/>
            <person name="Tang J."/>
            <person name="Witsenboer H."/>
            <person name="Zhao S."/>
            <person name="Li Z."/>
            <person name="Zhang A."/>
            <person name="Wang D."/>
            <person name="Liang C."/>
        </authorList>
    </citation>
    <scope>NUCLEOTIDE SEQUENCE [LARGE SCALE GENOMIC DNA]</scope>
    <source>
        <strain evidence="2">cv. G1812</strain>
    </source>
</reference>
<feature type="region of interest" description="Disordered" evidence="1">
    <location>
        <begin position="9"/>
        <end position="51"/>
    </location>
</feature>
<evidence type="ECO:0000313" key="2">
    <source>
        <dbReference type="EnsemblPlants" id="TuG1812G0300005237.01.T01.cds453567"/>
    </source>
</evidence>
<keyword evidence="3" id="KW-1185">Reference proteome</keyword>
<feature type="compositionally biased region" description="Low complexity" evidence="1">
    <location>
        <begin position="131"/>
        <end position="176"/>
    </location>
</feature>
<protein>
    <submittedName>
        <fullName evidence="2">Uncharacterized protein</fullName>
    </submittedName>
</protein>
<dbReference type="Proteomes" id="UP000015106">
    <property type="component" value="Chromosome 3"/>
</dbReference>
<feature type="region of interest" description="Disordered" evidence="1">
    <location>
        <begin position="83"/>
        <end position="217"/>
    </location>
</feature>
<feature type="compositionally biased region" description="Basic residues" evidence="1">
    <location>
        <begin position="9"/>
        <end position="19"/>
    </location>
</feature>
<organism evidence="2 3">
    <name type="scientific">Triticum urartu</name>
    <name type="common">Red wild einkorn</name>
    <name type="synonym">Crithodium urartu</name>
    <dbReference type="NCBI Taxonomy" id="4572"/>
    <lineage>
        <taxon>Eukaryota</taxon>
        <taxon>Viridiplantae</taxon>
        <taxon>Streptophyta</taxon>
        <taxon>Embryophyta</taxon>
        <taxon>Tracheophyta</taxon>
        <taxon>Spermatophyta</taxon>
        <taxon>Magnoliopsida</taxon>
        <taxon>Liliopsida</taxon>
        <taxon>Poales</taxon>
        <taxon>Poaceae</taxon>
        <taxon>BOP clade</taxon>
        <taxon>Pooideae</taxon>
        <taxon>Triticodae</taxon>
        <taxon>Triticeae</taxon>
        <taxon>Triticinae</taxon>
        <taxon>Triticum</taxon>
    </lineage>
</organism>
<feature type="compositionally biased region" description="Acidic residues" evidence="1">
    <location>
        <begin position="198"/>
        <end position="210"/>
    </location>
</feature>
<feature type="compositionally biased region" description="Low complexity" evidence="1">
    <location>
        <begin position="83"/>
        <end position="96"/>
    </location>
</feature>